<evidence type="ECO:0008006" key="4">
    <source>
        <dbReference type="Google" id="ProtNLM"/>
    </source>
</evidence>
<dbReference type="AlphaFoldDB" id="A0A9P1GFK5"/>
<dbReference type="EMBL" id="CAMXCT020005201">
    <property type="protein sequence ID" value="CAL1165040.1"/>
    <property type="molecule type" value="Genomic_DNA"/>
</dbReference>
<sequence>THFLALAAVGHGASHGHGSEIELERYTAAGSSEDVLHWRPKRLPDGRREEYSVGDGYCLMRTSNQQRLEQMGLVDEEELRRLAKGPPVWLVSSNCRVRSLGPVNPQLWRDRQNRTPSMHGWPVKVQLFHCPKRVPVAFLTVPKCGTTSTINWVLQMEGQEQLRSLERSGKAFLHHQGPGQLADLVKGELESAASQGTIPNEKLMDKDFASLVMFRALHRYKPGLESYDATVTVEREFLPPANLCPLCCIHGWQRQRVVLARNPFVRLMSYFRFVWLNNPNWGDHKWTGWAGFSDYYQFVLQMRDSKPGLFANGLDWVPESVNKCKQENDGKLEGTALHPWICKTTYYTLSAYDIFHLRPVSDMVSDERFLAGPAAMEDILVLHLETLKEDILQLEEALCSRFGFCEKLPPFPSVLPGKNIRDSAVEGAVKEKCGFKEKTLTWHNCTAPEWLQLWDPRVTSMVVRHYRQDFRWLGYSTDPANLLPL</sequence>
<protein>
    <recommendedName>
        <fullName evidence="4">Sulfotransferase</fullName>
    </recommendedName>
</protein>
<evidence type="ECO:0000313" key="3">
    <source>
        <dbReference type="Proteomes" id="UP001152797"/>
    </source>
</evidence>
<proteinExistence type="predicted"/>
<reference evidence="2" key="2">
    <citation type="submission" date="2024-04" db="EMBL/GenBank/DDBJ databases">
        <authorList>
            <person name="Chen Y."/>
            <person name="Shah S."/>
            <person name="Dougan E. K."/>
            <person name="Thang M."/>
            <person name="Chan C."/>
        </authorList>
    </citation>
    <scope>NUCLEOTIDE SEQUENCE [LARGE SCALE GENOMIC DNA]</scope>
</reference>
<accession>A0A9P1GFK5</accession>
<evidence type="ECO:0000313" key="1">
    <source>
        <dbReference type="EMBL" id="CAI4011665.1"/>
    </source>
</evidence>
<reference evidence="1" key="1">
    <citation type="submission" date="2022-10" db="EMBL/GenBank/DDBJ databases">
        <authorList>
            <person name="Chen Y."/>
            <person name="Dougan E. K."/>
            <person name="Chan C."/>
            <person name="Rhodes N."/>
            <person name="Thang M."/>
        </authorList>
    </citation>
    <scope>NUCLEOTIDE SEQUENCE</scope>
</reference>
<organism evidence="1">
    <name type="scientific">Cladocopium goreaui</name>
    <dbReference type="NCBI Taxonomy" id="2562237"/>
    <lineage>
        <taxon>Eukaryota</taxon>
        <taxon>Sar</taxon>
        <taxon>Alveolata</taxon>
        <taxon>Dinophyceae</taxon>
        <taxon>Suessiales</taxon>
        <taxon>Symbiodiniaceae</taxon>
        <taxon>Cladocopium</taxon>
    </lineage>
</organism>
<feature type="non-terminal residue" evidence="1">
    <location>
        <position position="485"/>
    </location>
</feature>
<dbReference type="SUPFAM" id="SSF52540">
    <property type="entry name" value="P-loop containing nucleoside triphosphate hydrolases"/>
    <property type="match status" value="1"/>
</dbReference>
<feature type="non-terminal residue" evidence="1">
    <location>
        <position position="1"/>
    </location>
</feature>
<dbReference type="EMBL" id="CAMXCT030005201">
    <property type="protein sequence ID" value="CAL4798977.1"/>
    <property type="molecule type" value="Genomic_DNA"/>
</dbReference>
<gene>
    <name evidence="1" type="ORF">C1SCF055_LOCUS36803</name>
</gene>
<dbReference type="InterPro" id="IPR027417">
    <property type="entry name" value="P-loop_NTPase"/>
</dbReference>
<keyword evidence="3" id="KW-1185">Reference proteome</keyword>
<dbReference type="OrthoDB" id="185373at2759"/>
<name>A0A9P1GFK5_9DINO</name>
<comment type="caution">
    <text evidence="1">The sequence shown here is derived from an EMBL/GenBank/DDBJ whole genome shotgun (WGS) entry which is preliminary data.</text>
</comment>
<evidence type="ECO:0000313" key="2">
    <source>
        <dbReference type="EMBL" id="CAL1165040.1"/>
    </source>
</evidence>
<dbReference type="EMBL" id="CAMXCT010005201">
    <property type="protein sequence ID" value="CAI4011665.1"/>
    <property type="molecule type" value="Genomic_DNA"/>
</dbReference>
<dbReference type="Proteomes" id="UP001152797">
    <property type="component" value="Unassembled WGS sequence"/>
</dbReference>